<accession>A0A0A9TCF0</accession>
<name>A0A0A9TCF0_ARUDO</name>
<protein>
    <submittedName>
        <fullName evidence="1">Uncharacterized protein</fullName>
    </submittedName>
</protein>
<proteinExistence type="predicted"/>
<reference evidence="1" key="1">
    <citation type="submission" date="2014-09" db="EMBL/GenBank/DDBJ databases">
        <authorList>
            <person name="Magalhaes I.L.F."/>
            <person name="Oliveira U."/>
            <person name="Santos F.R."/>
            <person name="Vidigal T.H.D.A."/>
            <person name="Brescovit A.D."/>
            <person name="Santos A.J."/>
        </authorList>
    </citation>
    <scope>NUCLEOTIDE SEQUENCE</scope>
    <source>
        <tissue evidence="1">Shoot tissue taken approximately 20 cm above the soil surface</tissue>
    </source>
</reference>
<dbReference type="EMBL" id="GBRH01252897">
    <property type="protein sequence ID" value="JAD44998.1"/>
    <property type="molecule type" value="Transcribed_RNA"/>
</dbReference>
<evidence type="ECO:0000313" key="1">
    <source>
        <dbReference type="EMBL" id="JAD44998.1"/>
    </source>
</evidence>
<organism evidence="1">
    <name type="scientific">Arundo donax</name>
    <name type="common">Giant reed</name>
    <name type="synonym">Donax arundinaceus</name>
    <dbReference type="NCBI Taxonomy" id="35708"/>
    <lineage>
        <taxon>Eukaryota</taxon>
        <taxon>Viridiplantae</taxon>
        <taxon>Streptophyta</taxon>
        <taxon>Embryophyta</taxon>
        <taxon>Tracheophyta</taxon>
        <taxon>Spermatophyta</taxon>
        <taxon>Magnoliopsida</taxon>
        <taxon>Liliopsida</taxon>
        <taxon>Poales</taxon>
        <taxon>Poaceae</taxon>
        <taxon>PACMAD clade</taxon>
        <taxon>Arundinoideae</taxon>
        <taxon>Arundineae</taxon>
        <taxon>Arundo</taxon>
    </lineage>
</organism>
<sequence length="89" mass="10153">MHPMMHYGAPPEYLAHSHQVPGLMGSWNGIEEHGMLLTKGYDRAGTRLFPYSWNGDVVPGMRNTEQCAICEMWNSMVRQNWGVLHRSHG</sequence>
<dbReference type="AlphaFoldDB" id="A0A0A9TCF0"/>
<reference evidence="1" key="2">
    <citation type="journal article" date="2015" name="Data Brief">
        <title>Shoot transcriptome of the giant reed, Arundo donax.</title>
        <authorList>
            <person name="Barrero R.A."/>
            <person name="Guerrero F.D."/>
            <person name="Moolhuijzen P."/>
            <person name="Goolsby J.A."/>
            <person name="Tidwell J."/>
            <person name="Bellgard S.E."/>
            <person name="Bellgard M.I."/>
        </authorList>
    </citation>
    <scope>NUCLEOTIDE SEQUENCE</scope>
    <source>
        <tissue evidence="1">Shoot tissue taken approximately 20 cm above the soil surface</tissue>
    </source>
</reference>